<reference evidence="1" key="1">
    <citation type="submission" date="2018-06" db="EMBL/GenBank/DDBJ databases">
        <authorList>
            <person name="Zhirakovskaya E."/>
        </authorList>
    </citation>
    <scope>NUCLEOTIDE SEQUENCE</scope>
</reference>
<organism evidence="1">
    <name type="scientific">hydrothermal vent metagenome</name>
    <dbReference type="NCBI Taxonomy" id="652676"/>
    <lineage>
        <taxon>unclassified sequences</taxon>
        <taxon>metagenomes</taxon>
        <taxon>ecological metagenomes</taxon>
    </lineage>
</organism>
<proteinExistence type="predicted"/>
<name>A0A3B0XML2_9ZZZZ</name>
<dbReference type="AlphaFoldDB" id="A0A3B0XML2"/>
<evidence type="ECO:0000313" key="1">
    <source>
        <dbReference type="EMBL" id="VAW57404.1"/>
    </source>
</evidence>
<sequence>MGGTKKIQKQKIEVILCVIFHSDKSCNANSSQNDLMHISDAVLNVNDIASLGKKIYPDANIIKIKNAIHDIVLSSDEVIDNYFNHISKWLNQPFTS</sequence>
<gene>
    <name evidence="1" type="ORF">MNBD_GAMMA07-1761</name>
</gene>
<accession>A0A3B0XML2</accession>
<dbReference type="EMBL" id="UOFF01000384">
    <property type="protein sequence ID" value="VAW57404.1"/>
    <property type="molecule type" value="Genomic_DNA"/>
</dbReference>
<protein>
    <submittedName>
        <fullName evidence="1">Uncharacterized protein</fullName>
    </submittedName>
</protein>